<evidence type="ECO:0000256" key="2">
    <source>
        <dbReference type="ARBA" id="ARBA00029447"/>
    </source>
</evidence>
<dbReference type="PROSITE" id="PS50885">
    <property type="entry name" value="HAMP"/>
    <property type="match status" value="1"/>
</dbReference>
<keyword evidence="3" id="KW-0807">Transducer</keyword>
<evidence type="ECO:0000313" key="9">
    <source>
        <dbReference type="Proteomes" id="UP001204851"/>
    </source>
</evidence>
<dbReference type="InterPro" id="IPR004090">
    <property type="entry name" value="Chemotax_Me-accpt_rcpt"/>
</dbReference>
<dbReference type="CDD" id="cd06225">
    <property type="entry name" value="HAMP"/>
    <property type="match status" value="1"/>
</dbReference>
<dbReference type="InterPro" id="IPR004089">
    <property type="entry name" value="MCPsignal_dom"/>
</dbReference>
<dbReference type="SMART" id="SM00304">
    <property type="entry name" value="HAMP"/>
    <property type="match status" value="2"/>
</dbReference>
<dbReference type="PANTHER" id="PTHR43531">
    <property type="entry name" value="PROTEIN ICFG"/>
    <property type="match status" value="1"/>
</dbReference>
<sequence length="490" mass="51746">MTLRKKFWIGLATLAWVALALMLGVRLLGKAAHFHYMEREHLYYVDIVQSALDRVNEGGNRAHQVSRADVAAALDHARTIAGSVDAELFPVEQWGFRLMGFGQVLDLPAQAYRIHEQLRDRVASDSSPVITPALARSMQADVASVMALSKAFGPLVQQAAEFTKNVVLVVNLLGVMAIVGVFLLIRSATLEPLQQALVTARRIADGDLAGPALAHSADEVGQLNAAINEMKSSLAALVGEVRDRSRQVATSIAEVATASADLSDRTERQSATLQETASGVTGMSQSVRQVSEQLRSADEQALQASRLASEGGAAVAQVASRMDDILAVSHRVADINGVINGISFQTNILALNAAVEAARAGEQGRGFAVVAAEVRSLAQRSAQAAKEIETLIAETVSTVEGGVSEVRRTGRMIEEVVGSVNGVSGLVSGVAGQLSAQDGSLLRIDQAMGQLDASTQQNAAMAEQSVTAAASVREQAGQLVQTVERFRLAV</sequence>
<keyword evidence="1" id="KW-0488">Methylation</keyword>
<dbReference type="PROSITE" id="PS50192">
    <property type="entry name" value="T_SNARE"/>
    <property type="match status" value="1"/>
</dbReference>
<organism evidence="8 9">
    <name type="scientific">Ideonella oryzae</name>
    <dbReference type="NCBI Taxonomy" id="2937441"/>
    <lineage>
        <taxon>Bacteria</taxon>
        <taxon>Pseudomonadati</taxon>
        <taxon>Pseudomonadota</taxon>
        <taxon>Betaproteobacteria</taxon>
        <taxon>Burkholderiales</taxon>
        <taxon>Sphaerotilaceae</taxon>
        <taxon>Ideonella</taxon>
    </lineage>
</organism>
<dbReference type="RefSeq" id="WP_252770961.1">
    <property type="nucleotide sequence ID" value="NZ_JAMXMC010000009.1"/>
</dbReference>
<feature type="domain" description="T-SNARE coiled-coil homology" evidence="6">
    <location>
        <begin position="235"/>
        <end position="297"/>
    </location>
</feature>
<dbReference type="SMART" id="SM00283">
    <property type="entry name" value="MA"/>
    <property type="match status" value="1"/>
</dbReference>
<dbReference type="Pfam" id="PF00015">
    <property type="entry name" value="MCPsignal"/>
    <property type="match status" value="1"/>
</dbReference>
<feature type="domain" description="HAMP" evidence="7">
    <location>
        <begin position="187"/>
        <end position="239"/>
    </location>
</feature>
<evidence type="ECO:0000259" key="5">
    <source>
        <dbReference type="PROSITE" id="PS50111"/>
    </source>
</evidence>
<dbReference type="InterPro" id="IPR000727">
    <property type="entry name" value="T_SNARE_dom"/>
</dbReference>
<reference evidence="8 9" key="1">
    <citation type="submission" date="2022-06" db="EMBL/GenBank/DDBJ databases">
        <title>Ideonella sp. NS12-5 Genome sequencing and assembly.</title>
        <authorList>
            <person name="Jung Y."/>
        </authorList>
    </citation>
    <scope>NUCLEOTIDE SEQUENCE [LARGE SCALE GENOMIC DNA]</scope>
    <source>
        <strain evidence="8 9">NS12-5</strain>
    </source>
</reference>
<proteinExistence type="inferred from homology"/>
<protein>
    <submittedName>
        <fullName evidence="8">Methyl-accepting chemotaxis protein</fullName>
    </submittedName>
</protein>
<dbReference type="Pfam" id="PF00672">
    <property type="entry name" value="HAMP"/>
    <property type="match status" value="1"/>
</dbReference>
<keyword evidence="4" id="KW-0472">Membrane</keyword>
<dbReference type="PRINTS" id="PR00260">
    <property type="entry name" value="CHEMTRNSDUCR"/>
</dbReference>
<dbReference type="Proteomes" id="UP001204851">
    <property type="component" value="Unassembled WGS sequence"/>
</dbReference>
<name>A0ABT1BQC1_9BURK</name>
<dbReference type="Gene3D" id="1.10.287.950">
    <property type="entry name" value="Methyl-accepting chemotaxis protein"/>
    <property type="match status" value="1"/>
</dbReference>
<dbReference type="SUPFAM" id="SSF58104">
    <property type="entry name" value="Methyl-accepting chemotaxis protein (MCP) signaling domain"/>
    <property type="match status" value="1"/>
</dbReference>
<feature type="transmembrane region" description="Helical" evidence="4">
    <location>
        <begin position="6"/>
        <end position="29"/>
    </location>
</feature>
<comment type="similarity">
    <text evidence="2">Belongs to the methyl-accepting chemotaxis (MCP) protein family.</text>
</comment>
<evidence type="ECO:0000259" key="6">
    <source>
        <dbReference type="PROSITE" id="PS50192"/>
    </source>
</evidence>
<dbReference type="PROSITE" id="PS50111">
    <property type="entry name" value="CHEMOTAXIS_TRANSDUC_2"/>
    <property type="match status" value="1"/>
</dbReference>
<feature type="domain" description="Methyl-accepting transducer" evidence="5">
    <location>
        <begin position="244"/>
        <end position="473"/>
    </location>
</feature>
<feature type="transmembrane region" description="Helical" evidence="4">
    <location>
        <begin position="166"/>
        <end position="185"/>
    </location>
</feature>
<evidence type="ECO:0000256" key="1">
    <source>
        <dbReference type="ARBA" id="ARBA00022481"/>
    </source>
</evidence>
<evidence type="ECO:0000256" key="3">
    <source>
        <dbReference type="PROSITE-ProRule" id="PRU00284"/>
    </source>
</evidence>
<gene>
    <name evidence="8" type="ORF">M0L44_16845</name>
</gene>
<dbReference type="InterPro" id="IPR003660">
    <property type="entry name" value="HAMP_dom"/>
</dbReference>
<comment type="caution">
    <text evidence="8">The sequence shown here is derived from an EMBL/GenBank/DDBJ whole genome shotgun (WGS) entry which is preliminary data.</text>
</comment>
<evidence type="ECO:0000259" key="7">
    <source>
        <dbReference type="PROSITE" id="PS50885"/>
    </source>
</evidence>
<dbReference type="PANTHER" id="PTHR43531:SF14">
    <property type="entry name" value="METHYL-ACCEPTING CHEMOTAXIS PROTEIN I-RELATED"/>
    <property type="match status" value="1"/>
</dbReference>
<dbReference type="InterPro" id="IPR051310">
    <property type="entry name" value="MCP_chemotaxis"/>
</dbReference>
<keyword evidence="4" id="KW-1133">Transmembrane helix</keyword>
<accession>A0ABT1BQC1</accession>
<dbReference type="EMBL" id="JAMXMC010000009">
    <property type="protein sequence ID" value="MCO5978368.1"/>
    <property type="molecule type" value="Genomic_DNA"/>
</dbReference>
<evidence type="ECO:0000256" key="4">
    <source>
        <dbReference type="SAM" id="Phobius"/>
    </source>
</evidence>
<evidence type="ECO:0000313" key="8">
    <source>
        <dbReference type="EMBL" id="MCO5978368.1"/>
    </source>
</evidence>
<keyword evidence="9" id="KW-1185">Reference proteome</keyword>
<keyword evidence="4" id="KW-0812">Transmembrane</keyword>